<dbReference type="EMBL" id="JARK01001504">
    <property type="protein sequence ID" value="EYB94653.1"/>
    <property type="molecule type" value="Genomic_DNA"/>
</dbReference>
<dbReference type="AlphaFoldDB" id="A0A016SVC7"/>
<gene>
    <name evidence="1" type="primary">Acey_s0168.g156</name>
    <name evidence="1" type="ORF">Y032_0168g156</name>
</gene>
<organism evidence="1 2">
    <name type="scientific">Ancylostoma ceylanicum</name>
    <dbReference type="NCBI Taxonomy" id="53326"/>
    <lineage>
        <taxon>Eukaryota</taxon>
        <taxon>Metazoa</taxon>
        <taxon>Ecdysozoa</taxon>
        <taxon>Nematoda</taxon>
        <taxon>Chromadorea</taxon>
        <taxon>Rhabditida</taxon>
        <taxon>Rhabditina</taxon>
        <taxon>Rhabditomorpha</taxon>
        <taxon>Strongyloidea</taxon>
        <taxon>Ancylostomatidae</taxon>
        <taxon>Ancylostomatinae</taxon>
        <taxon>Ancylostoma</taxon>
    </lineage>
</organism>
<dbReference type="Proteomes" id="UP000024635">
    <property type="component" value="Unassembled WGS sequence"/>
</dbReference>
<evidence type="ECO:0000313" key="2">
    <source>
        <dbReference type="Proteomes" id="UP000024635"/>
    </source>
</evidence>
<evidence type="ECO:0000313" key="1">
    <source>
        <dbReference type="EMBL" id="EYB94653.1"/>
    </source>
</evidence>
<accession>A0A016SVC7</accession>
<comment type="caution">
    <text evidence="1">The sequence shown here is derived from an EMBL/GenBank/DDBJ whole genome shotgun (WGS) entry which is preliminary data.</text>
</comment>
<name>A0A016SVC7_9BILA</name>
<keyword evidence="2" id="KW-1185">Reference proteome</keyword>
<protein>
    <submittedName>
        <fullName evidence="1">Uncharacterized protein</fullName>
    </submittedName>
</protein>
<reference evidence="2" key="1">
    <citation type="journal article" date="2015" name="Nat. Genet.">
        <title>The genome and transcriptome of the zoonotic hookworm Ancylostoma ceylanicum identify infection-specific gene families.</title>
        <authorList>
            <person name="Schwarz E.M."/>
            <person name="Hu Y."/>
            <person name="Antoshechkin I."/>
            <person name="Miller M.M."/>
            <person name="Sternberg P.W."/>
            <person name="Aroian R.V."/>
        </authorList>
    </citation>
    <scope>NUCLEOTIDE SEQUENCE</scope>
    <source>
        <strain evidence="2">HY135</strain>
    </source>
</reference>
<proteinExistence type="predicted"/>
<sequence length="91" mass="10637">MSGIQRQMMGVVHYIWKRRCAQALRLANLSDWRIVELCYTPLSSSSHSHSQIRRKYGGSSLGTGYRAFRKEWKLVHPPNEVHDPPTNTHYR</sequence>